<proteinExistence type="predicted"/>
<evidence type="ECO:0000256" key="1">
    <source>
        <dbReference type="SAM" id="MobiDB-lite"/>
    </source>
</evidence>
<dbReference type="Proteomes" id="UP000468388">
    <property type="component" value="Unassembled WGS sequence"/>
</dbReference>
<evidence type="ECO:0000313" key="3">
    <source>
        <dbReference type="Proteomes" id="UP000468388"/>
    </source>
</evidence>
<reference evidence="2 3" key="1">
    <citation type="submission" date="2019-12" db="EMBL/GenBank/DDBJ databases">
        <title>The draft genomic sequence of strain Chitinophaga oryziterrae JCM 16595.</title>
        <authorList>
            <person name="Zhang X."/>
        </authorList>
    </citation>
    <scope>NUCLEOTIDE SEQUENCE [LARGE SCALE GENOMIC DNA]</scope>
    <source>
        <strain evidence="2 3">JCM 16595</strain>
    </source>
</reference>
<protein>
    <submittedName>
        <fullName evidence="2">Uncharacterized protein</fullName>
    </submittedName>
</protein>
<feature type="compositionally biased region" description="Basic and acidic residues" evidence="1">
    <location>
        <begin position="116"/>
        <end position="143"/>
    </location>
</feature>
<accession>A0A6N8JB21</accession>
<dbReference type="EMBL" id="WRXO01000005">
    <property type="protein sequence ID" value="MVT42420.1"/>
    <property type="molecule type" value="Genomic_DNA"/>
</dbReference>
<keyword evidence="3" id="KW-1185">Reference proteome</keyword>
<feature type="region of interest" description="Disordered" evidence="1">
    <location>
        <begin position="114"/>
        <end position="143"/>
    </location>
</feature>
<gene>
    <name evidence="2" type="ORF">GO495_17640</name>
</gene>
<organism evidence="2 3">
    <name type="scientific">Chitinophaga oryziterrae</name>
    <dbReference type="NCBI Taxonomy" id="1031224"/>
    <lineage>
        <taxon>Bacteria</taxon>
        <taxon>Pseudomonadati</taxon>
        <taxon>Bacteroidota</taxon>
        <taxon>Chitinophagia</taxon>
        <taxon>Chitinophagales</taxon>
        <taxon>Chitinophagaceae</taxon>
        <taxon>Chitinophaga</taxon>
    </lineage>
</organism>
<dbReference type="RefSeq" id="WP_157301056.1">
    <property type="nucleotide sequence ID" value="NZ_BAAAZB010000002.1"/>
</dbReference>
<evidence type="ECO:0000313" key="2">
    <source>
        <dbReference type="EMBL" id="MVT42420.1"/>
    </source>
</evidence>
<comment type="caution">
    <text evidence="2">The sequence shown here is derived from an EMBL/GenBank/DDBJ whole genome shotgun (WGS) entry which is preliminary data.</text>
</comment>
<name>A0A6N8JB21_9BACT</name>
<sequence length="143" mass="16986">MSIEMPPELLEAMQDLDGKHWDDIIELWRKREADNKQYEELYLKQIDGQNLGNRTFQERKRLLTPAEKREEALQGILQTVQIRKEADFEKQLPQELTTEERQEKFAELKSSLFKYTKREQRSDPPHGKEDVEPDKGGDLDKDE</sequence>
<dbReference type="AlphaFoldDB" id="A0A6N8JB21"/>